<keyword evidence="5 10" id="KW-0863">Zinc-finger</keyword>
<dbReference type="PANTHER" id="PTHR23502">
    <property type="entry name" value="MAJOR FACILITATOR SUPERFAMILY"/>
    <property type="match status" value="1"/>
</dbReference>
<evidence type="ECO:0000256" key="3">
    <source>
        <dbReference type="ARBA" id="ARBA00022723"/>
    </source>
</evidence>
<name>A0A0G0AJ72_TRIHA</name>
<feature type="transmembrane region" description="Helical" evidence="12">
    <location>
        <begin position="195"/>
        <end position="215"/>
    </location>
</feature>
<dbReference type="SUPFAM" id="SSF103473">
    <property type="entry name" value="MFS general substrate transporter"/>
    <property type="match status" value="1"/>
</dbReference>
<evidence type="ECO:0000256" key="12">
    <source>
        <dbReference type="SAM" id="Phobius"/>
    </source>
</evidence>
<dbReference type="Gene3D" id="1.20.1250.20">
    <property type="entry name" value="MFS general substrate transporter like domains"/>
    <property type="match status" value="1"/>
</dbReference>
<dbReference type="InterPro" id="IPR011701">
    <property type="entry name" value="MFS"/>
</dbReference>
<feature type="compositionally biased region" description="Polar residues" evidence="11">
    <location>
        <begin position="1"/>
        <end position="18"/>
    </location>
</feature>
<dbReference type="CDD" id="cd12148">
    <property type="entry name" value="fungal_TF_MHR"/>
    <property type="match status" value="1"/>
</dbReference>
<evidence type="ECO:0000256" key="5">
    <source>
        <dbReference type="ARBA" id="ARBA00022771"/>
    </source>
</evidence>
<evidence type="ECO:0000256" key="2">
    <source>
        <dbReference type="ARBA" id="ARBA00022692"/>
    </source>
</evidence>
<feature type="transmembrane region" description="Helical" evidence="12">
    <location>
        <begin position="170"/>
        <end position="189"/>
    </location>
</feature>
<dbReference type="OMA" id="RICPWCS"/>
<feature type="domain" description="C2H2-type" evidence="13">
    <location>
        <begin position="539"/>
        <end position="561"/>
    </location>
</feature>
<feature type="transmembrane region" description="Helical" evidence="12">
    <location>
        <begin position="345"/>
        <end position="365"/>
    </location>
</feature>
<evidence type="ECO:0000256" key="6">
    <source>
        <dbReference type="ARBA" id="ARBA00022833"/>
    </source>
</evidence>
<dbReference type="GO" id="GO:0008270">
    <property type="term" value="F:zinc ion binding"/>
    <property type="evidence" value="ECO:0007669"/>
    <property type="project" value="UniProtKB-KW"/>
</dbReference>
<dbReference type="GO" id="GO:0005886">
    <property type="term" value="C:plasma membrane"/>
    <property type="evidence" value="ECO:0007669"/>
    <property type="project" value="TreeGrafter"/>
</dbReference>
<evidence type="ECO:0000259" key="13">
    <source>
        <dbReference type="PROSITE" id="PS50157"/>
    </source>
</evidence>
<accession>A0A0G0AJ72</accession>
<keyword evidence="2 12" id="KW-0812">Transmembrane</keyword>
<evidence type="ECO:0000256" key="1">
    <source>
        <dbReference type="ARBA" id="ARBA00004141"/>
    </source>
</evidence>
<evidence type="ECO:0000256" key="8">
    <source>
        <dbReference type="ARBA" id="ARBA00023136"/>
    </source>
</evidence>
<feature type="transmembrane region" description="Helical" evidence="12">
    <location>
        <begin position="136"/>
        <end position="158"/>
    </location>
</feature>
<feature type="transmembrane region" description="Helical" evidence="12">
    <location>
        <begin position="386"/>
        <end position="407"/>
    </location>
</feature>
<dbReference type="InterPro" id="IPR007219">
    <property type="entry name" value="XnlR_reg_dom"/>
</dbReference>
<keyword evidence="3" id="KW-0479">Metal-binding</keyword>
<keyword evidence="8 12" id="KW-0472">Membrane</keyword>
<keyword evidence="7 12" id="KW-1133">Transmembrane helix</keyword>
<protein>
    <recommendedName>
        <fullName evidence="13">C2H2-type domain-containing protein</fullName>
    </recommendedName>
</protein>
<dbReference type="FunFam" id="3.30.160.60:FF:000303">
    <property type="entry name" value="Zinc finger protein 41"/>
    <property type="match status" value="1"/>
</dbReference>
<dbReference type="OrthoDB" id="10018191at2759"/>
<evidence type="ECO:0000256" key="4">
    <source>
        <dbReference type="ARBA" id="ARBA00022737"/>
    </source>
</evidence>
<comment type="subcellular location">
    <subcellularLocation>
        <location evidence="1">Membrane</location>
        <topology evidence="1">Multi-pass membrane protein</topology>
    </subcellularLocation>
</comment>
<dbReference type="Pfam" id="PF00096">
    <property type="entry name" value="zf-C2H2"/>
    <property type="match status" value="2"/>
</dbReference>
<proteinExistence type="predicted"/>
<evidence type="ECO:0000256" key="9">
    <source>
        <dbReference type="ARBA" id="ARBA00023242"/>
    </source>
</evidence>
<dbReference type="EMBL" id="JOKZ01000063">
    <property type="protein sequence ID" value="KKP04939.1"/>
    <property type="molecule type" value="Genomic_DNA"/>
</dbReference>
<dbReference type="PROSITE" id="PS50157">
    <property type="entry name" value="ZINC_FINGER_C2H2_2"/>
    <property type="match status" value="2"/>
</dbReference>
<dbReference type="InterPro" id="IPR013087">
    <property type="entry name" value="Znf_C2H2_type"/>
</dbReference>
<dbReference type="Proteomes" id="UP000034112">
    <property type="component" value="Unassembled WGS sequence"/>
</dbReference>
<gene>
    <name evidence="14" type="ORF">THAR02_02960</name>
</gene>
<dbReference type="Gene3D" id="3.30.160.60">
    <property type="entry name" value="Classic Zinc Finger"/>
    <property type="match status" value="2"/>
</dbReference>
<dbReference type="InterPro" id="IPR036259">
    <property type="entry name" value="MFS_trans_sf"/>
</dbReference>
<dbReference type="Pfam" id="PF04082">
    <property type="entry name" value="Fungal_trans"/>
    <property type="match status" value="1"/>
</dbReference>
<keyword evidence="6" id="KW-0862">Zinc</keyword>
<dbReference type="InterPro" id="IPR036236">
    <property type="entry name" value="Znf_C2H2_sf"/>
</dbReference>
<feature type="transmembrane region" description="Helical" evidence="12">
    <location>
        <begin position="832"/>
        <end position="853"/>
    </location>
</feature>
<dbReference type="PROSITE" id="PS00028">
    <property type="entry name" value="ZINC_FINGER_C2H2_1"/>
    <property type="match status" value="2"/>
</dbReference>
<feature type="region of interest" description="Disordered" evidence="11">
    <location>
        <begin position="467"/>
        <end position="495"/>
    </location>
</feature>
<reference evidence="15" key="1">
    <citation type="journal article" date="2015" name="Genome Announc.">
        <title>Draft whole-genome sequence of the biocontrol agent Trichoderma harzianum T6776.</title>
        <authorList>
            <person name="Baroncelli R."/>
            <person name="Piaggeschi G."/>
            <person name="Fiorini L."/>
            <person name="Bertolini E."/>
            <person name="Zapparata A."/>
            <person name="Pe M.E."/>
            <person name="Sarrocco S."/>
            <person name="Vannacci G."/>
        </authorList>
    </citation>
    <scope>NUCLEOTIDE SEQUENCE [LARGE SCALE GENOMIC DNA]</scope>
    <source>
        <strain evidence="15">T6776</strain>
    </source>
</reference>
<evidence type="ECO:0000256" key="10">
    <source>
        <dbReference type="PROSITE-ProRule" id="PRU00042"/>
    </source>
</evidence>
<organism evidence="14 15">
    <name type="scientific">Trichoderma harzianum</name>
    <name type="common">Hypocrea lixii</name>
    <dbReference type="NCBI Taxonomy" id="5544"/>
    <lineage>
        <taxon>Eukaryota</taxon>
        <taxon>Fungi</taxon>
        <taxon>Dikarya</taxon>
        <taxon>Ascomycota</taxon>
        <taxon>Pezizomycotina</taxon>
        <taxon>Sordariomycetes</taxon>
        <taxon>Hypocreomycetidae</taxon>
        <taxon>Hypocreales</taxon>
        <taxon>Hypocreaceae</taxon>
        <taxon>Trichoderma</taxon>
    </lineage>
</organism>
<evidence type="ECO:0000313" key="15">
    <source>
        <dbReference type="Proteomes" id="UP000034112"/>
    </source>
</evidence>
<dbReference type="GO" id="GO:0022857">
    <property type="term" value="F:transmembrane transporter activity"/>
    <property type="evidence" value="ECO:0007669"/>
    <property type="project" value="InterPro"/>
</dbReference>
<comment type="caution">
    <text evidence="14">The sequence shown here is derived from an EMBL/GenBank/DDBJ whole genome shotgun (WGS) entry which is preliminary data.</text>
</comment>
<feature type="region of interest" description="Disordered" evidence="11">
    <location>
        <begin position="1"/>
        <end position="25"/>
    </location>
</feature>
<evidence type="ECO:0000313" key="14">
    <source>
        <dbReference type="EMBL" id="KKP04939.1"/>
    </source>
</evidence>
<dbReference type="Pfam" id="PF07690">
    <property type="entry name" value="MFS_1"/>
    <property type="match status" value="1"/>
</dbReference>
<feature type="transmembrane region" description="Helical" evidence="12">
    <location>
        <begin position="298"/>
        <end position="325"/>
    </location>
</feature>
<feature type="transmembrane region" description="Helical" evidence="12">
    <location>
        <begin position="106"/>
        <end position="124"/>
    </location>
</feature>
<feature type="transmembrane region" description="Helical" evidence="12">
    <location>
        <begin position="413"/>
        <end position="440"/>
    </location>
</feature>
<feature type="domain" description="C2H2-type" evidence="13">
    <location>
        <begin position="511"/>
        <end position="538"/>
    </location>
</feature>
<evidence type="ECO:0000256" key="7">
    <source>
        <dbReference type="ARBA" id="ARBA00022989"/>
    </source>
</evidence>
<dbReference type="PANTHER" id="PTHR23502:SF149">
    <property type="entry name" value="TRANSPORTER, PUTATIVE-RELATED"/>
    <property type="match status" value="1"/>
</dbReference>
<sequence>MERVEQVSNHSTMASQSESEAEADLVPGTEVMTALDGARSDNQDSIVLIPQPTNDPHDPLCRPNFVHSAIDTDLHAAMAKVIDRCRFVGYCNFIIIPSCEIFGRRITLLVCAIFNIGACIWQATATSYGSFLGARILAGTGASANESIMNVVVTDIYFLHERGKYVGSYFWCYFMGLFLGPIISGAVAEHVSFRIFFWACTGAQGLNIITLLFFFPETRRSREQSPIPGVTVSEEANVDNAKMETSSGHAEFVSSPQIQNFQMEIQGSGRPSRSQFGIIQPIDRTAWRSVVRHFFTPAYILFFPIIFWASMATGSAANALLAVNILQSPGLSEPPYNFTPAQVGYANFALVVGGVFGLAVAGPWSDYISQKATIKNKGIREPEMRLISLSPFIVVVIIGLIVFGVGLQDKWPWPAIIIIGFGFVGIQVVAIPTITITYAIDCYRPISGEIMAIATVCKNTFGPSTPRAIPHKPQIPTMPADSGTAGVEDQTARHHEDELQRKLRSRQCRGWKCTHCDQAFKKREHMVRHIRSHTKERPFACDICSKSYGRRDSLIRHARTHDRVGSGSTLMTRPLMPSPAGEDAADSHPLLIGRSDIHDNVLSANDAPDKSACFTDSIGLATGNDIHPHNHWAASGTDIEPTAYLSSPLNSSTRADTSSLSVDQTSNAWGSWADLELFDFGGNTYDPSWLVGRSFDINVLTSSISAAASPWVYGDFSAILTQSQLNERSDGEYNMEESIVDNNVRTQVRNRWHTRPLIESAHPYALKRPENPDRVDEAYRADLSSRLRPSPHDDVLPSADFLNICIKLYFAKFQPIFPIVHAPSFRPSSESALLLLSICSLGALFVGSAGAAARGRGIFMKLNKAILASWEVYIYRGGREALAVAQAVVLGQTFGMLSGNPNDLLLTESFHGTVIAWARQAGMFKIKDSLLEANHFDPDDLETAWGSWSQTEETVRVLAALHIHDSEFASIFHHEPLLRHEPGRLPRCCADELFTASTAAQWQTMIKSLHSSPSSSEPQHHTSSVGMAATPNSYSFMNAYVLLSGHNAAIQEARCATLNEAMIGDFHYRLTTWYDAYFPSIRYPSRDPHFLIVLWHETFMSLYVCFDLIERVIGREGSSMRDRDITRIRDWVARVEGQRCVIHAMLIYKRLQTLPITAEPAIHVPKALFYAGLVVYCYAKFRPNDALHGDVDIPELRSSDLGRLSAQTSTEPPTASLRQFDPSTLYNITDLLRRQGHWELSRRFSSILEALIDDLADSTVGNL</sequence>
<dbReference type="GO" id="GO:1990837">
    <property type="term" value="F:sequence-specific double-stranded DNA binding"/>
    <property type="evidence" value="ECO:0007669"/>
    <property type="project" value="UniProtKB-ARBA"/>
</dbReference>
<dbReference type="SUPFAM" id="SSF57667">
    <property type="entry name" value="beta-beta-alpha zinc fingers"/>
    <property type="match status" value="1"/>
</dbReference>
<dbReference type="GO" id="GO:0006351">
    <property type="term" value="P:DNA-templated transcription"/>
    <property type="evidence" value="ECO:0007669"/>
    <property type="project" value="InterPro"/>
</dbReference>
<dbReference type="SMART" id="SM00355">
    <property type="entry name" value="ZnF_C2H2"/>
    <property type="match status" value="2"/>
</dbReference>
<dbReference type="AlphaFoldDB" id="A0A0G0AJ72"/>
<evidence type="ECO:0000256" key="11">
    <source>
        <dbReference type="SAM" id="MobiDB-lite"/>
    </source>
</evidence>
<keyword evidence="9" id="KW-0539">Nucleus</keyword>
<keyword evidence="4" id="KW-0677">Repeat</keyword>